<dbReference type="InterPro" id="IPR036640">
    <property type="entry name" value="ABC1_TM_sf"/>
</dbReference>
<keyword evidence="6 9" id="KW-1133">Transmembrane helix</keyword>
<keyword evidence="3 9" id="KW-0812">Transmembrane</keyword>
<dbReference type="GO" id="GO:0005886">
    <property type="term" value="C:plasma membrane"/>
    <property type="evidence" value="ECO:0007669"/>
    <property type="project" value="UniProtKB-SubCell"/>
</dbReference>
<sequence length="603" mass="64616">MIEPFASYDDPEPPSELVPFLRWSLKDAHVAIVLLASFSLLFGAAEAAVFYLIGGLVDRAAAAGPAEIFASEWPWLVMLLVAVLVAKPVMQLGQSAMGSLVLSPGLAPMTIWRLHRHTLGQAMRYFEEDFTGRIAQKQTQTATALTTVVIDTLTGLGMLVAYLVSMAAFLGSAEPWLAVVVGVWVVLFALALRWGVPRVRARAKARAAARATVTGQLVDSLSHIKTVKLFAHANREEDAARKALAGFRQAGLAFGRSMMTMRVIIAAMSAGITVVMILGALWFYHLGEATIGVVAMAAMMTLRLTAMSGWMAQSALTIFGELGTIEDGAATLSPSHEVVDRPQARAPATTRGHVEFQNVTFRYGRPTGGVAGLDLDVAAGEKVGLVGRSGAGKSTAVSLLLRLYDVEEGRVLLDGVDIRDLTQDGLRRAISTVTQETAIFNRSALDNVLYGRPNAGREAAFDAARRARAHEFITGLRDGRGRTGYDAHLGERGVKLSGGQRQRIALARAILKDAPILVLDEATSALDSEVEADIQDALKEVMANKTVLAIAHRLSTIAAMDRIVVMDAGRVVEEGPHKELLARGGLYADLWSRQSGGFLEAAE</sequence>
<dbReference type="SMART" id="SM00382">
    <property type="entry name" value="AAA"/>
    <property type="match status" value="1"/>
</dbReference>
<comment type="function">
    <text evidence="8">Part of an ABC transporter complex. Transmembrane domains (TMD) form a pore in the inner membrane and the ATP-binding domain (NBD) is responsible for energy generation.</text>
</comment>
<evidence type="ECO:0000256" key="1">
    <source>
        <dbReference type="ARBA" id="ARBA00004651"/>
    </source>
</evidence>
<dbReference type="PROSITE" id="PS00211">
    <property type="entry name" value="ABC_TRANSPORTER_1"/>
    <property type="match status" value="1"/>
</dbReference>
<feature type="transmembrane region" description="Helical" evidence="9">
    <location>
        <begin position="30"/>
        <end position="53"/>
    </location>
</feature>
<dbReference type="GO" id="GO:0005524">
    <property type="term" value="F:ATP binding"/>
    <property type="evidence" value="ECO:0007669"/>
    <property type="project" value="UniProtKB-KW"/>
</dbReference>
<evidence type="ECO:0000256" key="3">
    <source>
        <dbReference type="ARBA" id="ARBA00022692"/>
    </source>
</evidence>
<evidence type="ECO:0000259" key="10">
    <source>
        <dbReference type="PROSITE" id="PS50893"/>
    </source>
</evidence>
<dbReference type="FunFam" id="3.40.50.300:FF:000218">
    <property type="entry name" value="Multidrug ABC transporter ATP-binding protein"/>
    <property type="match status" value="1"/>
</dbReference>
<evidence type="ECO:0000256" key="5">
    <source>
        <dbReference type="ARBA" id="ARBA00022840"/>
    </source>
</evidence>
<keyword evidence="13" id="KW-1185">Reference proteome</keyword>
<keyword evidence="7 9" id="KW-0472">Membrane</keyword>
<comment type="caution">
    <text evidence="12">The sequence shown here is derived from an EMBL/GenBank/DDBJ whole genome shotgun (WGS) entry which is preliminary data.</text>
</comment>
<dbReference type="Pfam" id="PF00005">
    <property type="entry name" value="ABC_tran"/>
    <property type="match status" value="1"/>
</dbReference>
<evidence type="ECO:0000256" key="2">
    <source>
        <dbReference type="ARBA" id="ARBA00005417"/>
    </source>
</evidence>
<comment type="similarity">
    <text evidence="2">Belongs to the ABC transporter superfamily.</text>
</comment>
<proteinExistence type="inferred from homology"/>
<dbReference type="AlphaFoldDB" id="A0A934MFT0"/>
<gene>
    <name evidence="12" type="ORF">JCR33_08885</name>
</gene>
<dbReference type="PANTHER" id="PTHR24221:SF203">
    <property type="entry name" value="ATP-BINDING_PERMEASE FUSION ABC TRANSPORTER-RELATED"/>
    <property type="match status" value="1"/>
</dbReference>
<dbReference type="InterPro" id="IPR003593">
    <property type="entry name" value="AAA+_ATPase"/>
</dbReference>
<dbReference type="InterPro" id="IPR011527">
    <property type="entry name" value="ABC1_TM_dom"/>
</dbReference>
<feature type="transmembrane region" description="Helical" evidence="9">
    <location>
        <begin position="142"/>
        <end position="164"/>
    </location>
</feature>
<dbReference type="GO" id="GO:0034040">
    <property type="term" value="F:ATPase-coupled lipid transmembrane transporter activity"/>
    <property type="evidence" value="ECO:0007669"/>
    <property type="project" value="TreeGrafter"/>
</dbReference>
<evidence type="ECO:0000259" key="11">
    <source>
        <dbReference type="PROSITE" id="PS50929"/>
    </source>
</evidence>
<dbReference type="EMBL" id="JAEKJA010000006">
    <property type="protein sequence ID" value="MBJ3775798.1"/>
    <property type="molecule type" value="Genomic_DNA"/>
</dbReference>
<dbReference type="PANTHER" id="PTHR24221">
    <property type="entry name" value="ATP-BINDING CASSETTE SUB-FAMILY B"/>
    <property type="match status" value="1"/>
</dbReference>
<name>A0A934MFT0_9HYPH</name>
<accession>A0A934MFT0</accession>
<feature type="transmembrane region" description="Helical" evidence="9">
    <location>
        <begin position="73"/>
        <end position="90"/>
    </location>
</feature>
<keyword evidence="4" id="KW-0547">Nucleotide-binding</keyword>
<comment type="subcellular location">
    <subcellularLocation>
        <location evidence="1">Cell membrane</location>
        <topology evidence="1">Multi-pass membrane protein</topology>
    </subcellularLocation>
</comment>
<evidence type="ECO:0000256" key="7">
    <source>
        <dbReference type="ARBA" id="ARBA00023136"/>
    </source>
</evidence>
<evidence type="ECO:0000256" key="8">
    <source>
        <dbReference type="ARBA" id="ARBA00024725"/>
    </source>
</evidence>
<dbReference type="Pfam" id="PF00664">
    <property type="entry name" value="ABC_membrane"/>
    <property type="match status" value="1"/>
</dbReference>
<dbReference type="GO" id="GO:0140359">
    <property type="term" value="F:ABC-type transporter activity"/>
    <property type="evidence" value="ECO:0007669"/>
    <property type="project" value="InterPro"/>
</dbReference>
<dbReference type="GO" id="GO:0016887">
    <property type="term" value="F:ATP hydrolysis activity"/>
    <property type="evidence" value="ECO:0007669"/>
    <property type="project" value="InterPro"/>
</dbReference>
<dbReference type="Proteomes" id="UP000609531">
    <property type="component" value="Unassembled WGS sequence"/>
</dbReference>
<feature type="domain" description="ABC transporter" evidence="10">
    <location>
        <begin position="354"/>
        <end position="593"/>
    </location>
</feature>
<evidence type="ECO:0000313" key="12">
    <source>
        <dbReference type="EMBL" id="MBJ3775798.1"/>
    </source>
</evidence>
<dbReference type="InterPro" id="IPR027417">
    <property type="entry name" value="P-loop_NTPase"/>
</dbReference>
<dbReference type="InterPro" id="IPR017871">
    <property type="entry name" value="ABC_transporter-like_CS"/>
</dbReference>
<feature type="transmembrane region" description="Helical" evidence="9">
    <location>
        <begin position="263"/>
        <end position="283"/>
    </location>
</feature>
<reference evidence="12" key="1">
    <citation type="submission" date="2020-12" db="EMBL/GenBank/DDBJ databases">
        <title>Bacterial taxonomy.</title>
        <authorList>
            <person name="Pan X."/>
        </authorList>
    </citation>
    <scope>NUCLEOTIDE SEQUENCE</scope>
    <source>
        <strain evidence="12">B2012</strain>
    </source>
</reference>
<dbReference type="SUPFAM" id="SSF90123">
    <property type="entry name" value="ABC transporter transmembrane region"/>
    <property type="match status" value="1"/>
</dbReference>
<dbReference type="PROSITE" id="PS50893">
    <property type="entry name" value="ABC_TRANSPORTER_2"/>
    <property type="match status" value="1"/>
</dbReference>
<feature type="transmembrane region" description="Helical" evidence="9">
    <location>
        <begin position="176"/>
        <end position="196"/>
    </location>
</feature>
<evidence type="ECO:0000256" key="4">
    <source>
        <dbReference type="ARBA" id="ARBA00022741"/>
    </source>
</evidence>
<evidence type="ECO:0000313" key="13">
    <source>
        <dbReference type="Proteomes" id="UP000609531"/>
    </source>
</evidence>
<keyword evidence="5 12" id="KW-0067">ATP-binding</keyword>
<dbReference type="Gene3D" id="3.40.50.300">
    <property type="entry name" value="P-loop containing nucleotide triphosphate hydrolases"/>
    <property type="match status" value="1"/>
</dbReference>
<dbReference type="Gene3D" id="1.20.1560.10">
    <property type="entry name" value="ABC transporter type 1, transmembrane domain"/>
    <property type="match status" value="1"/>
</dbReference>
<organism evidence="12 13">
    <name type="scientific">Acuticoccus mangrovi</name>
    <dbReference type="NCBI Taxonomy" id="2796142"/>
    <lineage>
        <taxon>Bacteria</taxon>
        <taxon>Pseudomonadati</taxon>
        <taxon>Pseudomonadota</taxon>
        <taxon>Alphaproteobacteria</taxon>
        <taxon>Hyphomicrobiales</taxon>
        <taxon>Amorphaceae</taxon>
        <taxon>Acuticoccus</taxon>
    </lineage>
</organism>
<protein>
    <submittedName>
        <fullName evidence="12">ABC transporter ATP-binding protein</fullName>
    </submittedName>
</protein>
<evidence type="ECO:0000256" key="9">
    <source>
        <dbReference type="SAM" id="Phobius"/>
    </source>
</evidence>
<feature type="domain" description="ABC transmembrane type-1" evidence="11">
    <location>
        <begin position="33"/>
        <end position="314"/>
    </location>
</feature>
<dbReference type="InterPro" id="IPR003439">
    <property type="entry name" value="ABC_transporter-like_ATP-bd"/>
</dbReference>
<dbReference type="InterPro" id="IPR039421">
    <property type="entry name" value="Type_1_exporter"/>
</dbReference>
<evidence type="ECO:0000256" key="6">
    <source>
        <dbReference type="ARBA" id="ARBA00022989"/>
    </source>
</evidence>
<dbReference type="SUPFAM" id="SSF52540">
    <property type="entry name" value="P-loop containing nucleoside triphosphate hydrolases"/>
    <property type="match status" value="1"/>
</dbReference>
<dbReference type="PROSITE" id="PS50929">
    <property type="entry name" value="ABC_TM1F"/>
    <property type="match status" value="1"/>
</dbReference>